<protein>
    <submittedName>
        <fullName evidence="1">Uncharacterized protein</fullName>
    </submittedName>
</protein>
<dbReference type="RefSeq" id="WP_336559478.1">
    <property type="nucleotide sequence ID" value="NZ_JBBAYM010000935.1"/>
</dbReference>
<feature type="non-terminal residue" evidence="1">
    <location>
        <position position="77"/>
    </location>
</feature>
<keyword evidence="2" id="KW-1185">Reference proteome</keyword>
<comment type="caution">
    <text evidence="1">The sequence shown here is derived from an EMBL/GenBank/DDBJ whole genome shotgun (WGS) entry which is preliminary data.</text>
</comment>
<evidence type="ECO:0000313" key="2">
    <source>
        <dbReference type="Proteomes" id="UP001365781"/>
    </source>
</evidence>
<organism evidence="1 2">
    <name type="scientific">Streptomyces brasiliscabiei</name>
    <dbReference type="NCBI Taxonomy" id="2736302"/>
    <lineage>
        <taxon>Bacteria</taxon>
        <taxon>Bacillati</taxon>
        <taxon>Actinomycetota</taxon>
        <taxon>Actinomycetes</taxon>
        <taxon>Kitasatosporales</taxon>
        <taxon>Streptomycetaceae</taxon>
        <taxon>Streptomyces</taxon>
    </lineage>
</organism>
<name>A0ABU8GWX2_9ACTN</name>
<gene>
    <name evidence="1" type="ORF">WB403_52170</name>
</gene>
<accession>A0ABU8GWX2</accession>
<dbReference type="EMBL" id="JBBAYM010000935">
    <property type="protein sequence ID" value="MEI5617673.1"/>
    <property type="molecule type" value="Genomic_DNA"/>
</dbReference>
<dbReference type="Proteomes" id="UP001365781">
    <property type="component" value="Unassembled WGS sequence"/>
</dbReference>
<reference evidence="1 2" key="1">
    <citation type="submission" date="2024-03" db="EMBL/GenBank/DDBJ databases">
        <title>First Report of Pectobacterium brasiliscabiei causing potato scab in china.</title>
        <authorList>
            <person name="Handique U."/>
        </authorList>
    </citation>
    <scope>NUCLEOTIDE SEQUENCE [LARGE SCALE GENOMIC DNA]</scope>
    <source>
        <strain evidence="1 2">ZRIMU1503</strain>
    </source>
</reference>
<feature type="non-terminal residue" evidence="1">
    <location>
        <position position="1"/>
    </location>
</feature>
<proteinExistence type="predicted"/>
<evidence type="ECO:0000313" key="1">
    <source>
        <dbReference type="EMBL" id="MEI5617673.1"/>
    </source>
</evidence>
<sequence>LDAPQASFSGLWHLEGRSDIAGLADGRPVSGLTVSNGTVTLPLEIGTASVVTFGLPYAVDVETLPLRINTAADGSNI</sequence>